<keyword evidence="4 5" id="KW-0472">Membrane</keyword>
<dbReference type="InterPro" id="IPR036938">
    <property type="entry name" value="PAP2/HPO_sf"/>
</dbReference>
<evidence type="ECO:0000256" key="5">
    <source>
        <dbReference type="SAM" id="Phobius"/>
    </source>
</evidence>
<comment type="caution">
    <text evidence="7">The sequence shown here is derived from an EMBL/GenBank/DDBJ whole genome shotgun (WGS) entry which is preliminary data.</text>
</comment>
<evidence type="ECO:0000256" key="3">
    <source>
        <dbReference type="ARBA" id="ARBA00022989"/>
    </source>
</evidence>
<sequence length="246" mass="27104">MLRPSTPDLRRDQVLWTLGQALLVTASVYLYFRIRHLTEGSHEVAVAHARDLVALEQRLGIAVEETLQEPFLGSGLLATAANSVYIYGHWPVITLVMLWTVWRHRAVFQRLRDAMIVSGLVGMVVFAAYPLAPPRLAHVGVVDTITRENDAYRVLQPPQLTNQYAALPSLHAGWDLLVGIAVVTAAGTAWLRAVGWLLPVLMTISVVVTGNHYLLDVVAGLALALVGHAAALRLERLRHRRRPATS</sequence>
<dbReference type="Gene3D" id="1.20.144.10">
    <property type="entry name" value="Phosphatidic acid phosphatase type 2/haloperoxidase"/>
    <property type="match status" value="1"/>
</dbReference>
<dbReference type="InterPro" id="IPR052185">
    <property type="entry name" value="IPC_Synthase-Related"/>
</dbReference>
<evidence type="ECO:0000256" key="2">
    <source>
        <dbReference type="ARBA" id="ARBA00022692"/>
    </source>
</evidence>
<feature type="domain" description="Inositolphosphotransferase Aur1/Ipt1" evidence="6">
    <location>
        <begin position="50"/>
        <end position="229"/>
    </location>
</feature>
<feature type="transmembrane region" description="Helical" evidence="5">
    <location>
        <begin position="114"/>
        <end position="132"/>
    </location>
</feature>
<evidence type="ECO:0000313" key="7">
    <source>
        <dbReference type="EMBL" id="MBM7506298.1"/>
    </source>
</evidence>
<dbReference type="CDD" id="cd03386">
    <property type="entry name" value="PAP2_Aur1_like"/>
    <property type="match status" value="1"/>
</dbReference>
<comment type="subcellular location">
    <subcellularLocation>
        <location evidence="1">Membrane</location>
        <topology evidence="1">Multi-pass membrane protein</topology>
    </subcellularLocation>
</comment>
<dbReference type="Proteomes" id="UP000732378">
    <property type="component" value="Unassembled WGS sequence"/>
</dbReference>
<feature type="transmembrane region" description="Helical" evidence="5">
    <location>
        <begin position="84"/>
        <end position="102"/>
    </location>
</feature>
<dbReference type="RefSeq" id="WP_193668783.1">
    <property type="nucleotide sequence ID" value="NZ_JACDTV010000006.1"/>
</dbReference>
<dbReference type="PANTHER" id="PTHR31310:SF7">
    <property type="entry name" value="PA-PHOSPHATASE RELATED-FAMILY PROTEIN DDB_G0268928"/>
    <property type="match status" value="1"/>
</dbReference>
<keyword evidence="2 5" id="KW-0812">Transmembrane</keyword>
<keyword evidence="3 5" id="KW-1133">Transmembrane helix</keyword>
<keyword evidence="8" id="KW-1185">Reference proteome</keyword>
<evidence type="ECO:0000256" key="1">
    <source>
        <dbReference type="ARBA" id="ARBA00004141"/>
    </source>
</evidence>
<dbReference type="InterPro" id="IPR026841">
    <property type="entry name" value="Aur1/Ipt1"/>
</dbReference>
<organism evidence="7 8">
    <name type="scientific">Nocardioides salarius</name>
    <dbReference type="NCBI Taxonomy" id="374513"/>
    <lineage>
        <taxon>Bacteria</taxon>
        <taxon>Bacillati</taxon>
        <taxon>Actinomycetota</taxon>
        <taxon>Actinomycetes</taxon>
        <taxon>Propionibacteriales</taxon>
        <taxon>Nocardioidaceae</taxon>
        <taxon>Nocardioides</taxon>
    </lineage>
</organism>
<evidence type="ECO:0000259" key="6">
    <source>
        <dbReference type="Pfam" id="PF14378"/>
    </source>
</evidence>
<name>A0ABS2M541_9ACTN</name>
<evidence type="ECO:0000313" key="8">
    <source>
        <dbReference type="Proteomes" id="UP000732378"/>
    </source>
</evidence>
<accession>A0ABS2M541</accession>
<dbReference type="SUPFAM" id="SSF48317">
    <property type="entry name" value="Acid phosphatase/Vanadium-dependent haloperoxidase"/>
    <property type="match status" value="1"/>
</dbReference>
<dbReference type="PANTHER" id="PTHR31310">
    <property type="match status" value="1"/>
</dbReference>
<gene>
    <name evidence="7" type="ORF">JOE61_000112</name>
</gene>
<feature type="transmembrane region" description="Helical" evidence="5">
    <location>
        <begin position="14"/>
        <end position="32"/>
    </location>
</feature>
<protein>
    <submittedName>
        <fullName evidence="7">Membrane-associated phospholipid phosphatase</fullName>
    </submittedName>
</protein>
<feature type="transmembrane region" description="Helical" evidence="5">
    <location>
        <begin position="213"/>
        <end position="232"/>
    </location>
</feature>
<evidence type="ECO:0000256" key="4">
    <source>
        <dbReference type="ARBA" id="ARBA00023136"/>
    </source>
</evidence>
<dbReference type="EMBL" id="JAFBBZ010000001">
    <property type="protein sequence ID" value="MBM7506298.1"/>
    <property type="molecule type" value="Genomic_DNA"/>
</dbReference>
<reference evidence="7 8" key="1">
    <citation type="submission" date="2021-01" db="EMBL/GenBank/DDBJ databases">
        <title>Sequencing the genomes of 1000 actinobacteria strains.</title>
        <authorList>
            <person name="Klenk H.-P."/>
        </authorList>
    </citation>
    <scope>NUCLEOTIDE SEQUENCE [LARGE SCALE GENOMIC DNA]</scope>
    <source>
        <strain evidence="7 8">DSM 18239</strain>
    </source>
</reference>
<dbReference type="Pfam" id="PF14378">
    <property type="entry name" value="PAP2_3"/>
    <property type="match status" value="1"/>
</dbReference>
<proteinExistence type="predicted"/>